<feature type="transmembrane region" description="Helical" evidence="8">
    <location>
        <begin position="273"/>
        <end position="294"/>
    </location>
</feature>
<dbReference type="EMBL" id="VXRG01000066">
    <property type="protein sequence ID" value="MXY93293.1"/>
    <property type="molecule type" value="Genomic_DNA"/>
</dbReference>
<comment type="subcellular location">
    <subcellularLocation>
        <location evidence="1">Cell membrane</location>
        <topology evidence="1">Multi-pass membrane protein</topology>
    </subcellularLocation>
</comment>
<dbReference type="Pfam" id="PF00664">
    <property type="entry name" value="ABC_membrane"/>
    <property type="match status" value="1"/>
</dbReference>
<evidence type="ECO:0000256" key="5">
    <source>
        <dbReference type="ARBA" id="ARBA00022840"/>
    </source>
</evidence>
<feature type="transmembrane region" description="Helical" evidence="8">
    <location>
        <begin position="57"/>
        <end position="76"/>
    </location>
</feature>
<gene>
    <name evidence="11" type="ORF">F4Y42_07585</name>
</gene>
<evidence type="ECO:0000256" key="6">
    <source>
        <dbReference type="ARBA" id="ARBA00022989"/>
    </source>
</evidence>
<dbReference type="PANTHER" id="PTHR43394:SF1">
    <property type="entry name" value="ATP-BINDING CASSETTE SUB-FAMILY B MEMBER 10, MITOCHONDRIAL"/>
    <property type="match status" value="1"/>
</dbReference>
<dbReference type="GO" id="GO:0005524">
    <property type="term" value="F:ATP binding"/>
    <property type="evidence" value="ECO:0007669"/>
    <property type="project" value="UniProtKB-KW"/>
</dbReference>
<dbReference type="AlphaFoldDB" id="A0A6B0YQX9"/>
<dbReference type="InterPro" id="IPR039421">
    <property type="entry name" value="Type_1_exporter"/>
</dbReference>
<dbReference type="GO" id="GO:0015421">
    <property type="term" value="F:ABC-type oligopeptide transporter activity"/>
    <property type="evidence" value="ECO:0007669"/>
    <property type="project" value="TreeGrafter"/>
</dbReference>
<keyword evidence="4" id="KW-0547">Nucleotide-binding</keyword>
<dbReference type="SUPFAM" id="SSF52540">
    <property type="entry name" value="P-loop containing nucleoside triphosphate hydrolases"/>
    <property type="match status" value="1"/>
</dbReference>
<name>A0A6B0YQX9_9CHLR</name>
<keyword evidence="7 8" id="KW-0472">Membrane</keyword>
<comment type="caution">
    <text evidence="11">The sequence shown here is derived from an EMBL/GenBank/DDBJ whole genome shotgun (WGS) entry which is preliminary data.</text>
</comment>
<dbReference type="InterPro" id="IPR003439">
    <property type="entry name" value="ABC_transporter-like_ATP-bd"/>
</dbReference>
<keyword evidence="3 8" id="KW-0812">Transmembrane</keyword>
<dbReference type="PROSITE" id="PS00211">
    <property type="entry name" value="ABC_TRANSPORTER_1"/>
    <property type="match status" value="1"/>
</dbReference>
<dbReference type="GO" id="GO:0005886">
    <property type="term" value="C:plasma membrane"/>
    <property type="evidence" value="ECO:0007669"/>
    <property type="project" value="UniProtKB-SubCell"/>
</dbReference>
<dbReference type="GO" id="GO:0016887">
    <property type="term" value="F:ATP hydrolysis activity"/>
    <property type="evidence" value="ECO:0007669"/>
    <property type="project" value="InterPro"/>
</dbReference>
<keyword evidence="2" id="KW-0813">Transport</keyword>
<evidence type="ECO:0000256" key="2">
    <source>
        <dbReference type="ARBA" id="ARBA00022448"/>
    </source>
</evidence>
<proteinExistence type="predicted"/>
<dbReference type="PROSITE" id="PS50893">
    <property type="entry name" value="ABC_TRANSPORTER_2"/>
    <property type="match status" value="1"/>
</dbReference>
<dbReference type="PROSITE" id="PS50929">
    <property type="entry name" value="ABC_TM1F"/>
    <property type="match status" value="1"/>
</dbReference>
<feature type="transmembrane region" description="Helical" evidence="8">
    <location>
        <begin position="168"/>
        <end position="185"/>
    </location>
</feature>
<dbReference type="Pfam" id="PF00005">
    <property type="entry name" value="ABC_tran"/>
    <property type="match status" value="1"/>
</dbReference>
<accession>A0A6B0YQX9</accession>
<evidence type="ECO:0000259" key="10">
    <source>
        <dbReference type="PROSITE" id="PS50929"/>
    </source>
</evidence>
<evidence type="ECO:0000259" key="9">
    <source>
        <dbReference type="PROSITE" id="PS50893"/>
    </source>
</evidence>
<evidence type="ECO:0000256" key="1">
    <source>
        <dbReference type="ARBA" id="ARBA00004651"/>
    </source>
</evidence>
<evidence type="ECO:0000256" key="8">
    <source>
        <dbReference type="SAM" id="Phobius"/>
    </source>
</evidence>
<evidence type="ECO:0000256" key="3">
    <source>
        <dbReference type="ARBA" id="ARBA00022692"/>
    </source>
</evidence>
<protein>
    <submittedName>
        <fullName evidence="11">ABC transporter ATP-binding protein</fullName>
    </submittedName>
</protein>
<keyword evidence="5 11" id="KW-0067">ATP-binding</keyword>
<dbReference type="InterPro" id="IPR027417">
    <property type="entry name" value="P-loop_NTPase"/>
</dbReference>
<dbReference type="InterPro" id="IPR003593">
    <property type="entry name" value="AAA+_ATPase"/>
</dbReference>
<feature type="transmembrane region" description="Helical" evidence="8">
    <location>
        <begin position="246"/>
        <end position="267"/>
    </location>
</feature>
<feature type="transmembrane region" description="Helical" evidence="8">
    <location>
        <begin position="24"/>
        <end position="45"/>
    </location>
</feature>
<dbReference type="InterPro" id="IPR017871">
    <property type="entry name" value="ABC_transporter-like_CS"/>
</dbReference>
<reference evidence="11" key="1">
    <citation type="submission" date="2019-09" db="EMBL/GenBank/DDBJ databases">
        <title>Characterisation of the sponge microbiome using genome-centric metagenomics.</title>
        <authorList>
            <person name="Engelberts J.P."/>
            <person name="Robbins S.J."/>
            <person name="De Goeij J.M."/>
            <person name="Aranda M."/>
            <person name="Bell S.C."/>
            <person name="Webster N.S."/>
        </authorList>
    </citation>
    <scope>NUCLEOTIDE SEQUENCE</scope>
    <source>
        <strain evidence="11">SB0664_bin_27</strain>
    </source>
</reference>
<organism evidence="11">
    <name type="scientific">Caldilineaceae bacterium SB0664_bin_27</name>
    <dbReference type="NCBI Taxonomy" id="2605260"/>
    <lineage>
        <taxon>Bacteria</taxon>
        <taxon>Bacillati</taxon>
        <taxon>Chloroflexota</taxon>
        <taxon>Caldilineae</taxon>
        <taxon>Caldilineales</taxon>
        <taxon>Caldilineaceae</taxon>
    </lineage>
</organism>
<feature type="domain" description="ABC transmembrane type-1" evidence="10">
    <location>
        <begin position="26"/>
        <end position="309"/>
    </location>
</feature>
<sequence>MSTNDPPQGFLTGLWHILGDHRKLMALSILSGLLFSATTLVPPLLVRRLILWITEGGGSTSGLLAMTAVLGIVYLLRGAGRYFYGRFSHVASYGVTTDLMARVYRHLQQLSHSFYNRQRTGALIVRSVNDIETLEDFIAHGVPELILATVIPITMWCVLFWIHPLLALLVVLPLPIGGFVIYRYTREVRRMWRQVRAGISDLVAQVQDSFSGITEIKSFGKEKAQAAHVASSAADYRDKICEANKVSLLPSAVVEFSGGVGVIVAVWTGGSLALAGTLNVADLFVFIAYLAYIYQPFLKLADISDTLHRAGASQERIFELLAVQPEISSPPDAVKPQISRWDVAFNDVSFGYQSEEAVLNGIDFEIGAGEMVALVGATGAGKTTVSRLIPRFYDPQDGQVCIGGHDLRSLDLEFLRANVASVMQDVFLFHGTVHQNIAFGRPEATVDEIVQAAQASNAHEFVVDLPDGYNTIIGERGVLLSGGQKQRISIARALLKDAPILILDEATSSVDTETEWLIQQALNRLTRNRTTLVIAHRLSTIRHADKIVVLDSGRIVETGAHDELMAGGGRYAQMVETQSMARSWQLSGQPELQPAGD</sequence>
<feature type="domain" description="ABC transporter" evidence="9">
    <location>
        <begin position="343"/>
        <end position="577"/>
    </location>
</feature>
<evidence type="ECO:0000256" key="7">
    <source>
        <dbReference type="ARBA" id="ARBA00023136"/>
    </source>
</evidence>
<dbReference type="PANTHER" id="PTHR43394">
    <property type="entry name" value="ATP-DEPENDENT PERMEASE MDL1, MITOCHONDRIAL"/>
    <property type="match status" value="1"/>
</dbReference>
<dbReference type="Gene3D" id="1.20.1560.10">
    <property type="entry name" value="ABC transporter type 1, transmembrane domain"/>
    <property type="match status" value="1"/>
</dbReference>
<evidence type="ECO:0000256" key="4">
    <source>
        <dbReference type="ARBA" id="ARBA00022741"/>
    </source>
</evidence>
<dbReference type="InterPro" id="IPR036640">
    <property type="entry name" value="ABC1_TM_sf"/>
</dbReference>
<dbReference type="InterPro" id="IPR011527">
    <property type="entry name" value="ABC1_TM_dom"/>
</dbReference>
<evidence type="ECO:0000313" key="11">
    <source>
        <dbReference type="EMBL" id="MXY93293.1"/>
    </source>
</evidence>
<dbReference type="Gene3D" id="3.40.50.300">
    <property type="entry name" value="P-loop containing nucleotide triphosphate hydrolases"/>
    <property type="match status" value="1"/>
</dbReference>
<dbReference type="SMART" id="SM00382">
    <property type="entry name" value="AAA"/>
    <property type="match status" value="1"/>
</dbReference>
<dbReference type="SUPFAM" id="SSF90123">
    <property type="entry name" value="ABC transporter transmembrane region"/>
    <property type="match status" value="1"/>
</dbReference>
<dbReference type="FunFam" id="3.40.50.300:FF:000287">
    <property type="entry name" value="Multidrug ABC transporter ATP-binding protein"/>
    <property type="match status" value="1"/>
</dbReference>
<keyword evidence="6 8" id="KW-1133">Transmembrane helix</keyword>